<dbReference type="Proteomes" id="UP000248544">
    <property type="component" value="Unassembled WGS sequence"/>
</dbReference>
<sequence length="78" mass="8301">MICKPCAFMADQGLSGEWHTNGQHAGQCNEECPGGTWCDCQHRPVRILFVPHVGSAPTTEQLAAGSDITGHVTVIEAP</sequence>
<comment type="caution">
    <text evidence="1">The sequence shown here is derived from an EMBL/GenBank/DDBJ whole genome shotgun (WGS) entry which is preliminary data.</text>
</comment>
<evidence type="ECO:0000313" key="2">
    <source>
        <dbReference type="Proteomes" id="UP000248544"/>
    </source>
</evidence>
<organism evidence="1 2">
    <name type="scientific">Spongiactinospora gelatinilytica</name>
    <dbReference type="NCBI Taxonomy" id="2666298"/>
    <lineage>
        <taxon>Bacteria</taxon>
        <taxon>Bacillati</taxon>
        <taxon>Actinomycetota</taxon>
        <taxon>Actinomycetes</taxon>
        <taxon>Streptosporangiales</taxon>
        <taxon>Streptosporangiaceae</taxon>
        <taxon>Spongiactinospora</taxon>
    </lineage>
</organism>
<gene>
    <name evidence="1" type="ORF">C1I98_13475</name>
</gene>
<proteinExistence type="predicted"/>
<dbReference type="RefSeq" id="WP_111167511.1">
    <property type="nucleotide sequence ID" value="NZ_POUA01000086.1"/>
</dbReference>
<dbReference type="AlphaFoldDB" id="A0A2W2H679"/>
<keyword evidence="2" id="KW-1185">Reference proteome</keyword>
<dbReference type="EMBL" id="POUA01000086">
    <property type="protein sequence ID" value="PZG47475.1"/>
    <property type="molecule type" value="Genomic_DNA"/>
</dbReference>
<reference evidence="1 2" key="1">
    <citation type="submission" date="2018-01" db="EMBL/GenBank/DDBJ databases">
        <title>Draft genome sequence of Sphaerisporangium sp. 7K107.</title>
        <authorList>
            <person name="Sahin N."/>
            <person name="Saygin H."/>
            <person name="Ay H."/>
        </authorList>
    </citation>
    <scope>NUCLEOTIDE SEQUENCE [LARGE SCALE GENOMIC DNA]</scope>
    <source>
        <strain evidence="1 2">7K107</strain>
    </source>
</reference>
<protein>
    <submittedName>
        <fullName evidence="1">Uncharacterized protein</fullName>
    </submittedName>
</protein>
<name>A0A2W2H679_9ACTN</name>
<accession>A0A2W2H679</accession>
<evidence type="ECO:0000313" key="1">
    <source>
        <dbReference type="EMBL" id="PZG47475.1"/>
    </source>
</evidence>